<organism evidence="2 3">
    <name type="scientific">Thalassolituus marinus</name>
    <dbReference type="NCBI Taxonomy" id="671053"/>
    <lineage>
        <taxon>Bacteria</taxon>
        <taxon>Pseudomonadati</taxon>
        <taxon>Pseudomonadota</taxon>
        <taxon>Gammaproteobacteria</taxon>
        <taxon>Oceanospirillales</taxon>
        <taxon>Oceanospirillaceae</taxon>
        <taxon>Thalassolituus</taxon>
    </lineage>
</organism>
<feature type="transmembrane region" description="Helical" evidence="1">
    <location>
        <begin position="100"/>
        <end position="117"/>
    </location>
</feature>
<dbReference type="PIRSF" id="PIRSF004923">
    <property type="entry name" value="RseC"/>
    <property type="match status" value="1"/>
</dbReference>
<keyword evidence="1" id="KW-0812">Transmembrane</keyword>
<evidence type="ECO:0000313" key="2">
    <source>
        <dbReference type="EMBL" id="MCA6064674.1"/>
    </source>
</evidence>
<keyword evidence="1" id="KW-0472">Membrane</keyword>
<dbReference type="PANTHER" id="PTHR35867">
    <property type="entry name" value="PROTEIN RSEC"/>
    <property type="match status" value="1"/>
</dbReference>
<dbReference type="Pfam" id="PF04246">
    <property type="entry name" value="RseC_MucC"/>
    <property type="match status" value="1"/>
</dbReference>
<protein>
    <submittedName>
        <fullName evidence="2">SoxR reducing system RseC family protein</fullName>
    </submittedName>
</protein>
<comment type="caution">
    <text evidence="2">The sequence shown here is derived from an EMBL/GenBank/DDBJ whole genome shotgun (WGS) entry which is preliminary data.</text>
</comment>
<gene>
    <name evidence="2" type="ORF">I9W95_13755</name>
</gene>
<dbReference type="PANTHER" id="PTHR35867:SF1">
    <property type="entry name" value="PROTEIN RSEC"/>
    <property type="match status" value="1"/>
</dbReference>
<dbReference type="InterPro" id="IPR007359">
    <property type="entry name" value="SigmaE_reg_RseC_MucC"/>
</dbReference>
<accession>A0ABS7ZSJ5</accession>
<dbReference type="RefSeq" id="WP_225675877.1">
    <property type="nucleotide sequence ID" value="NZ_JAEDAH010000088.1"/>
</dbReference>
<dbReference type="InterPro" id="IPR026268">
    <property type="entry name" value="RseC"/>
</dbReference>
<proteinExistence type="predicted"/>
<reference evidence="2 3" key="1">
    <citation type="submission" date="2020-12" db="EMBL/GenBank/DDBJ databases">
        <title>Novel Thalassolituus-related marine hydrocarbonoclastic bacteria mediated algae-derived hydrocarbons mineralization in twilight zone of the northern South China Sea.</title>
        <authorList>
            <person name="Dong C."/>
        </authorList>
    </citation>
    <scope>NUCLEOTIDE SEQUENCE [LARGE SCALE GENOMIC DNA]</scope>
    <source>
        <strain evidence="2 3">IMCC1826</strain>
    </source>
</reference>
<sequence length="145" mass="15225">MSQEIVKVTEIADGGVWVEAVQRSACNSCNARSGCGQHSLSKLGRPMRLWVAGGEHLQAGQEVVLSIPSGGLALSALLLYGLPLLGLIVGMALGQSSGDLLAAIFGLTGLTAGFFAARRISEQVKHRWEPRIVPGCALIPHVEVK</sequence>
<feature type="transmembrane region" description="Helical" evidence="1">
    <location>
        <begin position="72"/>
        <end position="94"/>
    </location>
</feature>
<dbReference type="EMBL" id="JAEDAH010000088">
    <property type="protein sequence ID" value="MCA6064674.1"/>
    <property type="molecule type" value="Genomic_DNA"/>
</dbReference>
<keyword evidence="1" id="KW-1133">Transmembrane helix</keyword>
<keyword evidence="3" id="KW-1185">Reference proteome</keyword>
<evidence type="ECO:0000313" key="3">
    <source>
        <dbReference type="Proteomes" id="UP000714380"/>
    </source>
</evidence>
<dbReference type="Proteomes" id="UP000714380">
    <property type="component" value="Unassembled WGS sequence"/>
</dbReference>
<name>A0ABS7ZSJ5_9GAMM</name>
<evidence type="ECO:0000256" key="1">
    <source>
        <dbReference type="SAM" id="Phobius"/>
    </source>
</evidence>